<accession>A0ACB0KL27</accession>
<name>A0ACB0KL27_TRIPR</name>
<evidence type="ECO:0000313" key="2">
    <source>
        <dbReference type="Proteomes" id="UP001177021"/>
    </source>
</evidence>
<comment type="caution">
    <text evidence="1">The sequence shown here is derived from an EMBL/GenBank/DDBJ whole genome shotgun (WGS) entry which is preliminary data.</text>
</comment>
<sequence>MKKLIKRLVGAIEAEEDEEIDQKGLVEIDQVRRNYATDSKYKPKCIFALIWNQLIHHWALDRKFKNISVRKLCFKSRQLYTYRWLYIYG</sequence>
<keyword evidence="2" id="KW-1185">Reference proteome</keyword>
<organism evidence="1 2">
    <name type="scientific">Trifolium pratense</name>
    <name type="common">Red clover</name>
    <dbReference type="NCBI Taxonomy" id="57577"/>
    <lineage>
        <taxon>Eukaryota</taxon>
        <taxon>Viridiplantae</taxon>
        <taxon>Streptophyta</taxon>
        <taxon>Embryophyta</taxon>
        <taxon>Tracheophyta</taxon>
        <taxon>Spermatophyta</taxon>
        <taxon>Magnoliopsida</taxon>
        <taxon>eudicotyledons</taxon>
        <taxon>Gunneridae</taxon>
        <taxon>Pentapetalae</taxon>
        <taxon>rosids</taxon>
        <taxon>fabids</taxon>
        <taxon>Fabales</taxon>
        <taxon>Fabaceae</taxon>
        <taxon>Papilionoideae</taxon>
        <taxon>50 kb inversion clade</taxon>
        <taxon>NPAAA clade</taxon>
        <taxon>Hologalegina</taxon>
        <taxon>IRL clade</taxon>
        <taxon>Trifolieae</taxon>
        <taxon>Trifolium</taxon>
    </lineage>
</organism>
<dbReference type="EMBL" id="CASHSV030000311">
    <property type="protein sequence ID" value="CAJ2657158.1"/>
    <property type="molecule type" value="Genomic_DNA"/>
</dbReference>
<reference evidence="1" key="1">
    <citation type="submission" date="2023-10" db="EMBL/GenBank/DDBJ databases">
        <authorList>
            <person name="Rodriguez Cubillos JULIANA M."/>
            <person name="De Vega J."/>
        </authorList>
    </citation>
    <scope>NUCLEOTIDE SEQUENCE</scope>
</reference>
<evidence type="ECO:0000313" key="1">
    <source>
        <dbReference type="EMBL" id="CAJ2657158.1"/>
    </source>
</evidence>
<gene>
    <name evidence="1" type="ORF">MILVUS5_LOCUS23781</name>
</gene>
<protein>
    <submittedName>
        <fullName evidence="1">Uncharacterized protein</fullName>
    </submittedName>
</protein>
<proteinExistence type="predicted"/>
<dbReference type="Proteomes" id="UP001177021">
    <property type="component" value="Unassembled WGS sequence"/>
</dbReference>